<evidence type="ECO:0000256" key="5">
    <source>
        <dbReference type="PROSITE-ProRule" id="PRU00108"/>
    </source>
</evidence>
<dbReference type="Proteomes" id="UP000261540">
    <property type="component" value="Unplaced"/>
</dbReference>
<dbReference type="Ensembl" id="ENSPKIT00000030531.1">
    <property type="protein sequence ID" value="ENSPKIP00000006504.1"/>
    <property type="gene ID" value="ENSPKIG00000022766.1"/>
</dbReference>
<dbReference type="GO" id="GO:0003677">
    <property type="term" value="F:DNA binding"/>
    <property type="evidence" value="ECO:0007669"/>
    <property type="project" value="UniProtKB-UniRule"/>
</dbReference>
<evidence type="ECO:0000313" key="10">
    <source>
        <dbReference type="Proteomes" id="UP000261540"/>
    </source>
</evidence>
<dbReference type="InterPro" id="IPR051662">
    <property type="entry name" value="H2.0_Homeobox_NeuralPatt"/>
</dbReference>
<dbReference type="InterPro" id="IPR009057">
    <property type="entry name" value="Homeodomain-like_sf"/>
</dbReference>
<dbReference type="PANTHER" id="PTHR24331:SF4">
    <property type="entry name" value="HOMEOBOX PROTEIN DBX2"/>
    <property type="match status" value="1"/>
</dbReference>
<dbReference type="Gene3D" id="1.10.10.60">
    <property type="entry name" value="Homeodomain-like"/>
    <property type="match status" value="1"/>
</dbReference>
<dbReference type="GO" id="GO:0000981">
    <property type="term" value="F:DNA-binding transcription factor activity, RNA polymerase II-specific"/>
    <property type="evidence" value="ECO:0007669"/>
    <property type="project" value="InterPro"/>
</dbReference>
<evidence type="ECO:0000256" key="1">
    <source>
        <dbReference type="ARBA" id="ARBA00023125"/>
    </source>
</evidence>
<evidence type="ECO:0000256" key="3">
    <source>
        <dbReference type="ARBA" id="ARBA00023242"/>
    </source>
</evidence>
<reference evidence="9" key="2">
    <citation type="submission" date="2025-09" db="UniProtKB">
        <authorList>
            <consortium name="Ensembl"/>
        </authorList>
    </citation>
    <scope>IDENTIFICATION</scope>
</reference>
<dbReference type="PROSITE" id="PS50071">
    <property type="entry name" value="HOMEOBOX_2"/>
    <property type="match status" value="1"/>
</dbReference>
<organism evidence="9 10">
    <name type="scientific">Paramormyrops kingsleyae</name>
    <dbReference type="NCBI Taxonomy" id="1676925"/>
    <lineage>
        <taxon>Eukaryota</taxon>
        <taxon>Metazoa</taxon>
        <taxon>Chordata</taxon>
        <taxon>Craniata</taxon>
        <taxon>Vertebrata</taxon>
        <taxon>Euteleostomi</taxon>
        <taxon>Actinopterygii</taxon>
        <taxon>Neopterygii</taxon>
        <taxon>Teleostei</taxon>
        <taxon>Osteoglossocephala</taxon>
        <taxon>Osteoglossomorpha</taxon>
        <taxon>Osteoglossiformes</taxon>
        <taxon>Mormyridae</taxon>
        <taxon>Paramormyrops</taxon>
    </lineage>
</organism>
<name>A0A3B3QKX8_9TELE</name>
<keyword evidence="10" id="KW-1185">Reference proteome</keyword>
<dbReference type="CDD" id="cd00086">
    <property type="entry name" value="homeodomain"/>
    <property type="match status" value="1"/>
</dbReference>
<dbReference type="GO" id="GO:0005634">
    <property type="term" value="C:nucleus"/>
    <property type="evidence" value="ECO:0007669"/>
    <property type="project" value="UniProtKB-SubCell"/>
</dbReference>
<dbReference type="STRING" id="1676925.ENSPKIP00000006504"/>
<dbReference type="GeneTree" id="ENSGT00950000183093"/>
<proteinExistence type="inferred from homology"/>
<dbReference type="PRINTS" id="PR00024">
    <property type="entry name" value="HOMEOBOX"/>
</dbReference>
<dbReference type="InterPro" id="IPR001356">
    <property type="entry name" value="HD"/>
</dbReference>
<sequence length="288" mass="31795">MMPFRRLKREMVDLPPTHPGFGSSGKSFLIDNLLRSPTCPVARRPLAGPRLSGHGCPCLSGPVAAAHGVGWGSRRAMPAERSSLTMKDAEAVMVEQPQQALWSDFLQSGLQIRMACCGGSAPPVASPTAFPKRAGLPLLSPEATPKALRGILRRAVFSEVQRRALEKTFERQKYISKADRNKLAADLGLKESQVKIWFQNRRMKWRNSKEKETLCLRTPMEELSLRSEAGMGEEEERQEMQGSLQTQEMHSGASKAWPSVREARGRSKGLATVTLECSKGDPPTLSWS</sequence>
<accession>A0A3B3QKX8</accession>
<reference evidence="9" key="1">
    <citation type="submission" date="2025-08" db="UniProtKB">
        <authorList>
            <consortium name="Ensembl"/>
        </authorList>
    </citation>
    <scope>IDENTIFICATION</scope>
</reference>
<comment type="similarity">
    <text evidence="4">Belongs to the H2.0 homeobox family.</text>
</comment>
<evidence type="ECO:0000256" key="6">
    <source>
        <dbReference type="RuleBase" id="RU000682"/>
    </source>
</evidence>
<keyword evidence="1 5" id="KW-0238">DNA-binding</keyword>
<dbReference type="OrthoDB" id="6159439at2759"/>
<dbReference type="PROSITE" id="PS00027">
    <property type="entry name" value="HOMEOBOX_1"/>
    <property type="match status" value="1"/>
</dbReference>
<protein>
    <submittedName>
        <fullName evidence="9">Developing brain homeobox 2</fullName>
    </submittedName>
</protein>
<keyword evidence="2 5" id="KW-0371">Homeobox</keyword>
<evidence type="ECO:0000256" key="7">
    <source>
        <dbReference type="SAM" id="MobiDB-lite"/>
    </source>
</evidence>
<dbReference type="AlphaFoldDB" id="A0A3B3QKX8"/>
<dbReference type="InterPro" id="IPR000047">
    <property type="entry name" value="HTH_motif"/>
</dbReference>
<dbReference type="SUPFAM" id="SSF46689">
    <property type="entry name" value="Homeodomain-like"/>
    <property type="match status" value="1"/>
</dbReference>
<dbReference type="Pfam" id="PF00046">
    <property type="entry name" value="Homeodomain"/>
    <property type="match status" value="1"/>
</dbReference>
<evidence type="ECO:0000313" key="9">
    <source>
        <dbReference type="Ensembl" id="ENSPKIP00000006504.1"/>
    </source>
</evidence>
<dbReference type="PRINTS" id="PR00031">
    <property type="entry name" value="HTHREPRESSR"/>
</dbReference>
<dbReference type="InterPro" id="IPR020479">
    <property type="entry name" value="HD_metazoa"/>
</dbReference>
<dbReference type="InterPro" id="IPR017970">
    <property type="entry name" value="Homeobox_CS"/>
</dbReference>
<feature type="region of interest" description="Disordered" evidence="7">
    <location>
        <begin position="225"/>
        <end position="288"/>
    </location>
</feature>
<dbReference type="SMART" id="SM00389">
    <property type="entry name" value="HOX"/>
    <property type="match status" value="1"/>
</dbReference>
<evidence type="ECO:0000256" key="2">
    <source>
        <dbReference type="ARBA" id="ARBA00023155"/>
    </source>
</evidence>
<evidence type="ECO:0000259" key="8">
    <source>
        <dbReference type="PROSITE" id="PS50071"/>
    </source>
</evidence>
<dbReference type="PANTHER" id="PTHR24331">
    <property type="entry name" value="DBX"/>
    <property type="match status" value="1"/>
</dbReference>
<feature type="domain" description="Homeobox" evidence="8">
    <location>
        <begin position="153"/>
        <end position="208"/>
    </location>
</feature>
<feature type="DNA-binding region" description="Homeobox" evidence="5">
    <location>
        <begin position="155"/>
        <end position="209"/>
    </location>
</feature>
<keyword evidence="3 5" id="KW-0539">Nucleus</keyword>
<comment type="subcellular location">
    <subcellularLocation>
        <location evidence="5 6">Nucleus</location>
    </subcellularLocation>
</comment>
<evidence type="ECO:0000256" key="4">
    <source>
        <dbReference type="ARBA" id="ARBA00038504"/>
    </source>
</evidence>